<name>A0A2P2JEC3_RHIMU</name>
<evidence type="ECO:0000313" key="1">
    <source>
        <dbReference type="EMBL" id="MBW91807.1"/>
    </source>
</evidence>
<reference evidence="1" key="1">
    <citation type="submission" date="2018-02" db="EMBL/GenBank/DDBJ databases">
        <title>Rhizophora mucronata_Transcriptome.</title>
        <authorList>
            <person name="Meera S.P."/>
            <person name="Sreeshan A."/>
            <person name="Augustine A."/>
        </authorList>
    </citation>
    <scope>NUCLEOTIDE SEQUENCE</scope>
    <source>
        <tissue evidence="1">Leaf</tissue>
    </source>
</reference>
<proteinExistence type="predicted"/>
<sequence>MLAVSLVSEKHFFHQKSNFRLLRGFLNGWLQRQLNWRVRKCRKKSKCRNLWKRM</sequence>
<dbReference type="AlphaFoldDB" id="A0A2P2JEC3"/>
<protein>
    <submittedName>
        <fullName evidence="1">Uncharacterized protein</fullName>
    </submittedName>
</protein>
<organism evidence="1">
    <name type="scientific">Rhizophora mucronata</name>
    <name type="common">Asiatic mangrove</name>
    <dbReference type="NCBI Taxonomy" id="61149"/>
    <lineage>
        <taxon>Eukaryota</taxon>
        <taxon>Viridiplantae</taxon>
        <taxon>Streptophyta</taxon>
        <taxon>Embryophyta</taxon>
        <taxon>Tracheophyta</taxon>
        <taxon>Spermatophyta</taxon>
        <taxon>Magnoliopsida</taxon>
        <taxon>eudicotyledons</taxon>
        <taxon>Gunneridae</taxon>
        <taxon>Pentapetalae</taxon>
        <taxon>rosids</taxon>
        <taxon>fabids</taxon>
        <taxon>Malpighiales</taxon>
        <taxon>Rhizophoraceae</taxon>
        <taxon>Rhizophora</taxon>
    </lineage>
</organism>
<accession>A0A2P2JEC3</accession>
<dbReference type="EMBL" id="GGEC01011324">
    <property type="protein sequence ID" value="MBW91807.1"/>
    <property type="molecule type" value="Transcribed_RNA"/>
</dbReference>